<comment type="caution">
    <text evidence="2">The sequence shown here is derived from an EMBL/GenBank/DDBJ whole genome shotgun (WGS) entry which is preliminary data.</text>
</comment>
<reference evidence="2 3" key="1">
    <citation type="submission" date="2020-01" db="EMBL/GenBank/DDBJ databases">
        <title>Identification and distribution of gene clusters putatively required for synthesis of sphingolipid metabolism inhibitors in phylogenetically diverse species of the filamentous fungus Fusarium.</title>
        <authorList>
            <person name="Kim H.-S."/>
            <person name="Busman M."/>
            <person name="Brown D.W."/>
            <person name="Divon H."/>
            <person name="Uhlig S."/>
            <person name="Proctor R.H."/>
        </authorList>
    </citation>
    <scope>NUCLEOTIDE SEQUENCE [LARGE SCALE GENOMIC DNA]</scope>
    <source>
        <strain evidence="2 3">NRRL 20459</strain>
    </source>
</reference>
<dbReference type="EMBL" id="JAADYS010000363">
    <property type="protein sequence ID" value="KAF4470356.1"/>
    <property type="molecule type" value="Genomic_DNA"/>
</dbReference>
<proteinExistence type="predicted"/>
<dbReference type="Proteomes" id="UP000554235">
    <property type="component" value="Unassembled WGS sequence"/>
</dbReference>
<name>A0A8H4PHN4_9HYPO</name>
<evidence type="ECO:0000313" key="3">
    <source>
        <dbReference type="Proteomes" id="UP000554235"/>
    </source>
</evidence>
<organism evidence="2 3">
    <name type="scientific">Fusarium albosuccineum</name>
    <dbReference type="NCBI Taxonomy" id="1237068"/>
    <lineage>
        <taxon>Eukaryota</taxon>
        <taxon>Fungi</taxon>
        <taxon>Dikarya</taxon>
        <taxon>Ascomycota</taxon>
        <taxon>Pezizomycotina</taxon>
        <taxon>Sordariomycetes</taxon>
        <taxon>Hypocreomycetidae</taxon>
        <taxon>Hypocreales</taxon>
        <taxon>Nectriaceae</taxon>
        <taxon>Fusarium</taxon>
        <taxon>Fusarium decemcellulare species complex</taxon>
    </lineage>
</organism>
<sequence length="395" mass="44510">MGTFRSILNCLRNAATGPSERPTDPHANEKIHFPRNEEPGVQEVPYSEENNQHHVHVLVTIKSCMAERGLEAFRQRRIIIYLDDDPNLSAKVEAAIVAFGCLITQISLAYNSNAKLYLMKQRNPKHADVTPSQQREIEYLDNILGTEGFAAASQLARGRTDDKSKLADYCDELENNDRLNNDNRHEKLLLRAQEKMGQHWSGWNIRDMDLKTLVKHRQDAVERSRNQKNPTNSTTFAIRRAIKLQQAEKDGEAYPTTVFIITGTQISDSDGDTLKKELKQVKGGASDFAIQTIFFTNDGSSAAIKSVKSLQKLDDAMSGENDIFDMTHFSAYDFLCKSISSKCLRKLVNSHEPHHDSQKLAGSDLYGSVPVFEETCVNYEQAFPKVSEIQQLMDG</sequence>
<dbReference type="AlphaFoldDB" id="A0A8H4PHN4"/>
<evidence type="ECO:0000256" key="1">
    <source>
        <dbReference type="SAM" id="MobiDB-lite"/>
    </source>
</evidence>
<evidence type="ECO:0000313" key="2">
    <source>
        <dbReference type="EMBL" id="KAF4470356.1"/>
    </source>
</evidence>
<feature type="compositionally biased region" description="Basic and acidic residues" evidence="1">
    <location>
        <begin position="21"/>
        <end position="35"/>
    </location>
</feature>
<protein>
    <submittedName>
        <fullName evidence="2">Uncharacterized protein</fullName>
    </submittedName>
</protein>
<gene>
    <name evidence="2" type="ORF">FALBO_2739</name>
</gene>
<feature type="region of interest" description="Disordered" evidence="1">
    <location>
        <begin position="15"/>
        <end position="35"/>
    </location>
</feature>
<accession>A0A8H4PHN4</accession>
<keyword evidence="3" id="KW-1185">Reference proteome</keyword>
<dbReference type="OrthoDB" id="4818194at2759"/>